<protein>
    <submittedName>
        <fullName evidence="1">Uncharacterized protein</fullName>
    </submittedName>
</protein>
<organism evidence="1 2">
    <name type="scientific">Penicillium freii</name>
    <dbReference type="NCBI Taxonomy" id="48697"/>
    <lineage>
        <taxon>Eukaryota</taxon>
        <taxon>Fungi</taxon>
        <taxon>Dikarya</taxon>
        <taxon>Ascomycota</taxon>
        <taxon>Pezizomycotina</taxon>
        <taxon>Eurotiomycetes</taxon>
        <taxon>Eurotiomycetidae</taxon>
        <taxon>Eurotiales</taxon>
        <taxon>Aspergillaceae</taxon>
        <taxon>Penicillium</taxon>
    </lineage>
</organism>
<dbReference type="Proteomes" id="UP000055045">
    <property type="component" value="Unassembled WGS sequence"/>
</dbReference>
<name>A0A124GSI2_PENFR</name>
<dbReference type="AlphaFoldDB" id="A0A124GSI2"/>
<proteinExistence type="predicted"/>
<comment type="caution">
    <text evidence="1">The sequence shown here is derived from an EMBL/GenBank/DDBJ whole genome shotgun (WGS) entry which is preliminary data.</text>
</comment>
<sequence length="93" mass="10549">MALILPKGNPLLISLYIPRAYRHALIAPCFHSVRFSTSHHIEVNFALFLLIFVATSSDSVRYDPSIPSPNPSRYSSPFLYSRYPMPFPDDPIP</sequence>
<dbReference type="EMBL" id="LLXE01000047">
    <property type="protein sequence ID" value="KUM64491.1"/>
    <property type="molecule type" value="Genomic_DNA"/>
</dbReference>
<keyword evidence="2" id="KW-1185">Reference proteome</keyword>
<gene>
    <name evidence="1" type="ORF">ACN42_g2599</name>
</gene>
<accession>A0A124GSI2</accession>
<reference evidence="1 2" key="1">
    <citation type="submission" date="2015-10" db="EMBL/GenBank/DDBJ databases">
        <title>Genome sequencing of Penicillium freii.</title>
        <authorList>
            <person name="Nguyen H.D."/>
            <person name="Visagie C.M."/>
            <person name="Seifert K.A."/>
        </authorList>
    </citation>
    <scope>NUCLEOTIDE SEQUENCE [LARGE SCALE GENOMIC DNA]</scope>
    <source>
        <strain evidence="1 2">DAOM 242723</strain>
    </source>
</reference>
<evidence type="ECO:0000313" key="1">
    <source>
        <dbReference type="EMBL" id="KUM64491.1"/>
    </source>
</evidence>
<evidence type="ECO:0000313" key="2">
    <source>
        <dbReference type="Proteomes" id="UP000055045"/>
    </source>
</evidence>